<feature type="domain" description="Beta-lactamase-related" evidence="3">
    <location>
        <begin position="48"/>
        <end position="347"/>
    </location>
</feature>
<dbReference type="Pfam" id="PF00144">
    <property type="entry name" value="Beta-lactamase"/>
    <property type="match status" value="1"/>
</dbReference>
<dbReference type="InterPro" id="IPR019734">
    <property type="entry name" value="TPR_rpt"/>
</dbReference>
<dbReference type="SUPFAM" id="SSF81901">
    <property type="entry name" value="HCP-like"/>
    <property type="match status" value="1"/>
</dbReference>
<dbReference type="PANTHER" id="PTHR46825">
    <property type="entry name" value="D-ALANYL-D-ALANINE-CARBOXYPEPTIDASE/ENDOPEPTIDASE AMPH"/>
    <property type="match status" value="1"/>
</dbReference>
<dbReference type="PROSITE" id="PS50005">
    <property type="entry name" value="TPR"/>
    <property type="match status" value="1"/>
</dbReference>
<organism evidence="4 5">
    <name type="scientific">[Muricauda] lutisoli</name>
    <dbReference type="NCBI Taxonomy" id="2816035"/>
    <lineage>
        <taxon>Bacteria</taxon>
        <taxon>Pseudomonadati</taxon>
        <taxon>Bacteroidota</taxon>
        <taxon>Flavobacteriia</taxon>
        <taxon>Flavobacteriales</taxon>
        <taxon>Flavobacteriaceae</taxon>
        <taxon>Allomuricauda</taxon>
    </lineage>
</organism>
<keyword evidence="1" id="KW-0802">TPR repeat</keyword>
<sequence length="498" mass="56943">MKTKFLKVLFLLLTVGYTVLAQENLKYNTLEDKIDNYLSQSVVNGYSGSVLVVKKGEVILSKGYGWADRLKKVPNTPSTVFNIGSVTKQFTAAAILKLREEQKLEVSDKIEKYFPQAPSDKKDITIHQLLTHTSGVSPSTGGFRYDKASKEIFLNDFFGAELMYGPGTKHTYANANYILLTAIIEQVAQQDYETFLRQTFWAPLQMIHTGYKGITFDSEQLAHGYYFHYTDGEWRDWGTTQEHLPYNNEHWYSIGKGDIYSTVEDLYTWHLALENNKVLSAESKKVMEEAHVPENETETSFYGYGWAIFNSRSNSKIVAHNGSNGIYFADFLRFVEDDLVVIALSNIILNQQSENVAWEIASMVMDKEYRPKTIPKNTYELVFDFLRNNPPEKADELSQFIEDKTGAPINDKALLNRIGFKQVSENRNTDWGISLLKLNTHLFPDDGNLWDSLGEGYYVLKDRANAIESFTKAIELGSDTNCYWCENGKKRLEELKNK</sequence>
<evidence type="ECO:0000256" key="1">
    <source>
        <dbReference type="PROSITE-ProRule" id="PRU00339"/>
    </source>
</evidence>
<proteinExistence type="predicted"/>
<evidence type="ECO:0000313" key="5">
    <source>
        <dbReference type="Proteomes" id="UP000664163"/>
    </source>
</evidence>
<dbReference type="InterPro" id="IPR001466">
    <property type="entry name" value="Beta-lactam-related"/>
</dbReference>
<feature type="chain" id="PRO_5046385342" evidence="2">
    <location>
        <begin position="22"/>
        <end position="498"/>
    </location>
</feature>
<evidence type="ECO:0000313" key="4">
    <source>
        <dbReference type="EMBL" id="MBO0330850.1"/>
    </source>
</evidence>
<gene>
    <name evidence="4" type="ORF">J0X13_09825</name>
</gene>
<keyword evidence="5" id="KW-1185">Reference proteome</keyword>
<dbReference type="PANTHER" id="PTHR46825:SF9">
    <property type="entry name" value="BETA-LACTAMASE-RELATED DOMAIN-CONTAINING PROTEIN"/>
    <property type="match status" value="1"/>
</dbReference>
<dbReference type="Gene3D" id="3.40.710.10">
    <property type="entry name" value="DD-peptidase/beta-lactamase superfamily"/>
    <property type="match status" value="1"/>
</dbReference>
<evidence type="ECO:0000259" key="3">
    <source>
        <dbReference type="Pfam" id="PF00144"/>
    </source>
</evidence>
<accession>A0ABS3EXH1</accession>
<reference evidence="4 5" key="1">
    <citation type="submission" date="2021-03" db="EMBL/GenBank/DDBJ databases">
        <title>Muricauda sp. CAU 1631 isolated from Incheon.</title>
        <authorList>
            <person name="Kim W."/>
        </authorList>
    </citation>
    <scope>NUCLEOTIDE SEQUENCE [LARGE SCALE GENOMIC DNA]</scope>
    <source>
        <strain evidence="4 5">CAU 1631</strain>
    </source>
</reference>
<dbReference type="SUPFAM" id="SSF56601">
    <property type="entry name" value="beta-lactamase/transpeptidase-like"/>
    <property type="match status" value="1"/>
</dbReference>
<protein>
    <submittedName>
        <fullName evidence="4">Beta-lactamase family protein</fullName>
    </submittedName>
</protein>
<comment type="caution">
    <text evidence="4">The sequence shown here is derived from an EMBL/GenBank/DDBJ whole genome shotgun (WGS) entry which is preliminary data.</text>
</comment>
<dbReference type="Proteomes" id="UP000664163">
    <property type="component" value="Unassembled WGS sequence"/>
</dbReference>
<name>A0ABS3EXH1_9FLAO</name>
<dbReference type="InterPro" id="IPR050491">
    <property type="entry name" value="AmpC-like"/>
</dbReference>
<dbReference type="RefSeq" id="WP_207071254.1">
    <property type="nucleotide sequence ID" value="NZ_JAFLND010000002.1"/>
</dbReference>
<dbReference type="EMBL" id="JAFLND010000002">
    <property type="protein sequence ID" value="MBO0330850.1"/>
    <property type="molecule type" value="Genomic_DNA"/>
</dbReference>
<keyword evidence="2" id="KW-0732">Signal</keyword>
<dbReference type="InterPro" id="IPR012338">
    <property type="entry name" value="Beta-lactam/transpept-like"/>
</dbReference>
<feature type="signal peptide" evidence="2">
    <location>
        <begin position="1"/>
        <end position="21"/>
    </location>
</feature>
<evidence type="ECO:0000256" key="2">
    <source>
        <dbReference type="SAM" id="SignalP"/>
    </source>
</evidence>
<feature type="repeat" description="TPR" evidence="1">
    <location>
        <begin position="447"/>
        <end position="480"/>
    </location>
</feature>